<reference evidence="1" key="1">
    <citation type="submission" date="2014-09" db="EMBL/GenBank/DDBJ databases">
        <authorList>
            <person name="Magalhaes I.L.F."/>
            <person name="Oliveira U."/>
            <person name="Santos F.R."/>
            <person name="Vidigal T.H.D.A."/>
            <person name="Brescovit A.D."/>
            <person name="Santos A.J."/>
        </authorList>
    </citation>
    <scope>NUCLEOTIDE SEQUENCE</scope>
    <source>
        <tissue evidence="1">Shoot tissue taken approximately 20 cm above the soil surface</tissue>
    </source>
</reference>
<proteinExistence type="predicted"/>
<reference evidence="1" key="2">
    <citation type="journal article" date="2015" name="Data Brief">
        <title>Shoot transcriptome of the giant reed, Arundo donax.</title>
        <authorList>
            <person name="Barrero R.A."/>
            <person name="Guerrero F.D."/>
            <person name="Moolhuijzen P."/>
            <person name="Goolsby J.A."/>
            <person name="Tidwell J."/>
            <person name="Bellgard S.E."/>
            <person name="Bellgard M.I."/>
        </authorList>
    </citation>
    <scope>NUCLEOTIDE SEQUENCE</scope>
    <source>
        <tissue evidence="1">Shoot tissue taken approximately 20 cm above the soil surface</tissue>
    </source>
</reference>
<name>A0A0A8YJX5_ARUDO</name>
<protein>
    <submittedName>
        <fullName evidence="1">Uncharacterized protein</fullName>
    </submittedName>
</protein>
<dbReference type="EMBL" id="GBRH01272022">
    <property type="protein sequence ID" value="JAD25873.1"/>
    <property type="molecule type" value="Transcribed_RNA"/>
</dbReference>
<dbReference type="PANTHER" id="PTHR34194:SF31">
    <property type="entry name" value="OS04G0221000 PROTEIN"/>
    <property type="match status" value="1"/>
</dbReference>
<accession>A0A0A8YJX5</accession>
<evidence type="ECO:0000313" key="1">
    <source>
        <dbReference type="EMBL" id="JAD25873.1"/>
    </source>
</evidence>
<dbReference type="AlphaFoldDB" id="A0A0A8YJX5"/>
<sequence>MVNVFEFEGPLQEMKEEVVEEEQPLNMQATSSKGHHAVPQNTSELQGVIWPTHIMERPESEFKQKLMEVLNKPFNLAEYDDLLATATNRTPVIKERRTRRRVVNYPWKYEMSKSYFDCYPDLADLVERNSYPNRLALLRGFFFWLKNIGHEDQFRPWRDDYKKYRVFHDYYP</sequence>
<dbReference type="PANTHER" id="PTHR34194">
    <property type="entry name" value="F14J8.16 PROTEIN"/>
    <property type="match status" value="1"/>
</dbReference>
<organism evidence="1">
    <name type="scientific">Arundo donax</name>
    <name type="common">Giant reed</name>
    <name type="synonym">Donax arundinaceus</name>
    <dbReference type="NCBI Taxonomy" id="35708"/>
    <lineage>
        <taxon>Eukaryota</taxon>
        <taxon>Viridiplantae</taxon>
        <taxon>Streptophyta</taxon>
        <taxon>Embryophyta</taxon>
        <taxon>Tracheophyta</taxon>
        <taxon>Spermatophyta</taxon>
        <taxon>Magnoliopsida</taxon>
        <taxon>Liliopsida</taxon>
        <taxon>Poales</taxon>
        <taxon>Poaceae</taxon>
        <taxon>PACMAD clade</taxon>
        <taxon>Arundinoideae</taxon>
        <taxon>Arundineae</taxon>
        <taxon>Arundo</taxon>
    </lineage>
</organism>